<feature type="compositionally biased region" description="Acidic residues" evidence="1">
    <location>
        <begin position="577"/>
        <end position="586"/>
    </location>
</feature>
<evidence type="ECO:0000256" key="1">
    <source>
        <dbReference type="SAM" id="MobiDB-lite"/>
    </source>
</evidence>
<dbReference type="Gene3D" id="2.60.200.20">
    <property type="match status" value="1"/>
</dbReference>
<dbReference type="InterPro" id="IPR008984">
    <property type="entry name" value="SMAD_FHA_dom_sf"/>
</dbReference>
<dbReference type="Proteomes" id="UP001152592">
    <property type="component" value="Unassembled WGS sequence"/>
</dbReference>
<sequence length="885" mass="97543">MSDQHVTVTLVPLIDVANPPRSLLLNTAGNQLEVSIGRCSKREIRKRTPAADNAWYDSRVMSRDHCTLTINPDRRNAHVCDVGSTHGTFLNDGKLVTGLLTPLYDGDILRFGVNVDHGRDSFSAIEVRYKIDWPKHEVIVIADDPPVETVPFKATHGRSTNTFAVPDDGESEPEEDESVAGESSLVSGQDYQEDHSDHPSDDSKESVPRSWESGNLQPAETSPPSSVDKGEAQDQDVKPKAEGHLADPSLVTGVDKSEKKEPDVESNPEKMPAPAVIDLATVDQPGDNSSSILEPMGSKPVRPLILVSAPSEHNPLPNAQLQLFGPDGRSDAQLHPFGQDGRFSEACYDKIPEDTFSDWKIMKPIFMRLADMTWGESDHIPDVDYEKRIIHAARRCSLARDSYWVDDQASFQPQVGTEVPFTLTDEESDSSFHRMPGHNLRYWAVDKRRHWVIYEDQDGQEMDNWWWIVEKPWEILSDAIKEEISKESKVPDCHKCWIVRTWDPQMIGDIWLESPPYWDSGFNQIIFSDDESVDSDEEDWDCEYDEEHESLGNVDPVELPLCSLHEDYGTNRHEYFESEDDSDVSVDSESVSGSLDGDKDEELCVDSFASEHSWSSEISGAESESGECSDGSGDDGMGSITSPIYHAWDFTQPGMVSEEYMAEAGPSSFRNLIQKEPANVDESLLDDHIIDSSVSLESSTRIKESFQGLKNPQSQFPEHAVSLKLPGSCQGNPRTFSFEPSAMSVGRVYHDGPFSINTNFSKPIATPLLSPPLTAGTMKRPASEMESSGLPESGTPQHTHVASLDAEIQTDPATISDEAKCAIASALAENTSAVTENDRPAKRAKSSHTPSTSLARHATTALVGALLGGLATVATLAALPNEYFA</sequence>
<feature type="region of interest" description="Disordered" evidence="1">
    <location>
        <begin position="774"/>
        <end position="798"/>
    </location>
</feature>
<proteinExistence type="predicted"/>
<feature type="region of interest" description="Disordered" evidence="1">
    <location>
        <begin position="830"/>
        <end position="855"/>
    </location>
</feature>
<protein>
    <recommendedName>
        <fullName evidence="2">FHA domain-containing protein</fullName>
    </recommendedName>
</protein>
<dbReference type="InterPro" id="IPR000253">
    <property type="entry name" value="FHA_dom"/>
</dbReference>
<evidence type="ECO:0000313" key="4">
    <source>
        <dbReference type="Proteomes" id="UP001152592"/>
    </source>
</evidence>
<feature type="compositionally biased region" description="Basic and acidic residues" evidence="1">
    <location>
        <begin position="192"/>
        <end position="207"/>
    </location>
</feature>
<name>A0A9W4N7F2_9EURO</name>
<comment type="caution">
    <text evidence="3">The sequence shown here is derived from an EMBL/GenBank/DDBJ whole genome shotgun (WGS) entry which is preliminary data.</text>
</comment>
<dbReference type="AlphaFoldDB" id="A0A9W4N7F2"/>
<feature type="compositionally biased region" description="Low complexity" evidence="1">
    <location>
        <begin position="615"/>
        <end position="631"/>
    </location>
</feature>
<feature type="compositionally biased region" description="Acidic residues" evidence="1">
    <location>
        <begin position="167"/>
        <end position="179"/>
    </location>
</feature>
<dbReference type="OrthoDB" id="294730at2759"/>
<dbReference type="SUPFAM" id="SSF49879">
    <property type="entry name" value="SMAD/FHA domain"/>
    <property type="match status" value="1"/>
</dbReference>
<feature type="region of interest" description="Disordered" evidence="1">
    <location>
        <begin position="575"/>
        <end position="600"/>
    </location>
</feature>
<gene>
    <name evidence="3" type="ORF">PSALAMII_LOCUS1352</name>
</gene>
<dbReference type="PROSITE" id="PS50006">
    <property type="entry name" value="FHA_DOMAIN"/>
    <property type="match status" value="1"/>
</dbReference>
<feature type="domain" description="FHA" evidence="2">
    <location>
        <begin position="34"/>
        <end position="95"/>
    </location>
</feature>
<accession>A0A9W4N7F2</accession>
<feature type="region of interest" description="Disordered" evidence="1">
    <location>
        <begin position="615"/>
        <end position="640"/>
    </location>
</feature>
<evidence type="ECO:0000313" key="3">
    <source>
        <dbReference type="EMBL" id="CAG8279321.1"/>
    </source>
</evidence>
<organism evidence="3 4">
    <name type="scientific">Penicillium salamii</name>
    <dbReference type="NCBI Taxonomy" id="1612424"/>
    <lineage>
        <taxon>Eukaryota</taxon>
        <taxon>Fungi</taxon>
        <taxon>Dikarya</taxon>
        <taxon>Ascomycota</taxon>
        <taxon>Pezizomycotina</taxon>
        <taxon>Eurotiomycetes</taxon>
        <taxon>Eurotiomycetidae</taxon>
        <taxon>Eurotiales</taxon>
        <taxon>Aspergillaceae</taxon>
        <taxon>Penicillium</taxon>
    </lineage>
</organism>
<dbReference type="EMBL" id="CAJVPD010000055">
    <property type="protein sequence ID" value="CAG8279321.1"/>
    <property type="molecule type" value="Genomic_DNA"/>
</dbReference>
<dbReference type="Pfam" id="PF00498">
    <property type="entry name" value="FHA"/>
    <property type="match status" value="1"/>
</dbReference>
<feature type="compositionally biased region" description="Polar residues" evidence="1">
    <location>
        <begin position="212"/>
        <end position="225"/>
    </location>
</feature>
<reference evidence="3" key="1">
    <citation type="submission" date="2021-07" db="EMBL/GenBank/DDBJ databases">
        <authorList>
            <person name="Branca A.L. A."/>
        </authorList>
    </citation>
    <scope>NUCLEOTIDE SEQUENCE</scope>
</reference>
<feature type="region of interest" description="Disordered" evidence="1">
    <location>
        <begin position="151"/>
        <end position="272"/>
    </location>
</feature>
<feature type="compositionally biased region" description="Basic and acidic residues" evidence="1">
    <location>
        <begin position="228"/>
        <end position="245"/>
    </location>
</feature>
<dbReference type="SMART" id="SM00240">
    <property type="entry name" value="FHA"/>
    <property type="match status" value="1"/>
</dbReference>
<evidence type="ECO:0000259" key="2">
    <source>
        <dbReference type="PROSITE" id="PS50006"/>
    </source>
</evidence>